<evidence type="ECO:0000256" key="1">
    <source>
        <dbReference type="PROSITE-ProRule" id="PRU00182"/>
    </source>
</evidence>
<dbReference type="GO" id="GO:0003723">
    <property type="term" value="F:RNA binding"/>
    <property type="evidence" value="ECO:0007669"/>
    <property type="project" value="UniProtKB-KW"/>
</dbReference>
<dbReference type="EMBL" id="CDMY01000510">
    <property type="protein sequence ID" value="CEM19195.1"/>
    <property type="molecule type" value="Genomic_DNA"/>
</dbReference>
<dbReference type="Gene3D" id="3.10.290.10">
    <property type="entry name" value="RNA-binding S4 domain"/>
    <property type="match status" value="1"/>
</dbReference>
<dbReference type="SMART" id="SM00363">
    <property type="entry name" value="S4"/>
    <property type="match status" value="1"/>
</dbReference>
<gene>
    <name evidence="4" type="ORF">Vbra_16306</name>
</gene>
<accession>A0A0G4FWG9</accession>
<reference evidence="4 5" key="1">
    <citation type="submission" date="2014-11" db="EMBL/GenBank/DDBJ databases">
        <authorList>
            <person name="Zhu J."/>
            <person name="Qi W."/>
            <person name="Song R."/>
        </authorList>
    </citation>
    <scope>NUCLEOTIDE SEQUENCE [LARGE SCALE GENOMIC DNA]</scope>
</reference>
<dbReference type="OrthoDB" id="4150at2759"/>
<dbReference type="Pfam" id="PF17774">
    <property type="entry name" value="YlmH_RBD"/>
    <property type="match status" value="1"/>
</dbReference>
<keyword evidence="1" id="KW-0694">RNA-binding</keyword>
<dbReference type="OMA" id="AWGGYPQ"/>
<dbReference type="AlphaFoldDB" id="A0A0G4FWG9"/>
<sequence length="422" mass="46204">MGLMSYLFMVTAIQDSSGSLDVLPLTKRRRICRSSAHPLGNHPPPCFSNLPGARCRGRASCTARAARKRRPSFDVASFDLNDELTGETGYTDENPYVDALPQTEVKSIRDVDIDELLAKLDGTAAAEGGKGGKKERSAGAGGGRAGGRVRGDIGNRDKLLKTLEIKGMEAMPARQALDAAEQASRQWRVTSTHFLPPLAVDVLREAFDKIAAVTLHSWGGFPGAERQRVFFHNSEMVMEDQAWREEYEDAFTALAIEGNFLFDPADHRDFLGAILGSGVERDRVGDVLVLGQRGAQVIVESDVAEVVKAELTSVRTVNVYVEPIPFDELRAGEAKRKEVSSVEASLRLDAVASGGMRISRSKMAKMIEQEGVVYVNWKEVRSSSKEVKAGDVITVRGKGRLEIHDISRTSRGRYRLQMTKVG</sequence>
<keyword evidence="5" id="KW-1185">Reference proteome</keyword>
<dbReference type="InterPro" id="IPR012677">
    <property type="entry name" value="Nucleotide-bd_a/b_plait_sf"/>
</dbReference>
<evidence type="ECO:0000256" key="2">
    <source>
        <dbReference type="SAM" id="MobiDB-lite"/>
    </source>
</evidence>
<dbReference type="STRING" id="1169540.A0A0G4FWG9"/>
<protein>
    <recommendedName>
        <fullName evidence="3">RNA-binding S4 domain-containing protein</fullName>
    </recommendedName>
</protein>
<dbReference type="PROSITE" id="PS50889">
    <property type="entry name" value="S4"/>
    <property type="match status" value="1"/>
</dbReference>
<proteinExistence type="predicted"/>
<dbReference type="InterPro" id="IPR017506">
    <property type="entry name" value="PSII_S4"/>
</dbReference>
<feature type="domain" description="RNA-binding S4" evidence="3">
    <location>
        <begin position="346"/>
        <end position="407"/>
    </location>
</feature>
<dbReference type="Gene3D" id="3.30.1370.160">
    <property type="match status" value="1"/>
</dbReference>
<dbReference type="SUPFAM" id="SSF55174">
    <property type="entry name" value="Alpha-L RNA-binding motif"/>
    <property type="match status" value="1"/>
</dbReference>
<dbReference type="InterPro" id="IPR040591">
    <property type="entry name" value="RqcP2_RBD"/>
</dbReference>
<dbReference type="InterPro" id="IPR002942">
    <property type="entry name" value="S4_RNA-bd"/>
</dbReference>
<dbReference type="PANTHER" id="PTHR13633">
    <property type="entry name" value="MITOCHONDRIAL TRANSCRIPTION RESCUE FACTOR 1"/>
    <property type="match status" value="1"/>
</dbReference>
<dbReference type="InParanoid" id="A0A0G4FWG9"/>
<dbReference type="CDD" id="cd00165">
    <property type="entry name" value="S4"/>
    <property type="match status" value="1"/>
</dbReference>
<dbReference type="Proteomes" id="UP000041254">
    <property type="component" value="Unassembled WGS sequence"/>
</dbReference>
<dbReference type="Gene3D" id="3.30.70.330">
    <property type="match status" value="1"/>
</dbReference>
<dbReference type="NCBIfam" id="TIGR03069">
    <property type="entry name" value="PS_II_S4"/>
    <property type="match status" value="1"/>
</dbReference>
<feature type="region of interest" description="Disordered" evidence="2">
    <location>
        <begin position="125"/>
        <end position="151"/>
    </location>
</feature>
<evidence type="ECO:0000313" key="5">
    <source>
        <dbReference type="Proteomes" id="UP000041254"/>
    </source>
</evidence>
<dbReference type="Pfam" id="PF01479">
    <property type="entry name" value="S4"/>
    <property type="match status" value="1"/>
</dbReference>
<dbReference type="InterPro" id="IPR036986">
    <property type="entry name" value="S4_RNA-bd_sf"/>
</dbReference>
<evidence type="ECO:0000259" key="3">
    <source>
        <dbReference type="SMART" id="SM00363"/>
    </source>
</evidence>
<dbReference type="PANTHER" id="PTHR13633:SF3">
    <property type="entry name" value="MITOCHONDRIAL TRANSCRIPTION RESCUE FACTOR 1"/>
    <property type="match status" value="1"/>
</dbReference>
<organism evidence="4 5">
    <name type="scientific">Vitrella brassicaformis (strain CCMP3155)</name>
    <dbReference type="NCBI Taxonomy" id="1169540"/>
    <lineage>
        <taxon>Eukaryota</taxon>
        <taxon>Sar</taxon>
        <taxon>Alveolata</taxon>
        <taxon>Colpodellida</taxon>
        <taxon>Vitrellaceae</taxon>
        <taxon>Vitrella</taxon>
    </lineage>
</organism>
<dbReference type="VEuPathDB" id="CryptoDB:Vbra_16306"/>
<name>A0A0G4FWG9_VITBC</name>
<feature type="compositionally biased region" description="Gly residues" evidence="2">
    <location>
        <begin position="139"/>
        <end position="148"/>
    </location>
</feature>
<evidence type="ECO:0000313" key="4">
    <source>
        <dbReference type="EMBL" id="CEM19195.1"/>
    </source>
</evidence>